<dbReference type="RefSeq" id="WP_281749171.1">
    <property type="nucleotide sequence ID" value="NZ_AP026933.1"/>
</dbReference>
<feature type="transmembrane region" description="Helical" evidence="4">
    <location>
        <begin position="6"/>
        <end position="25"/>
    </location>
</feature>
<dbReference type="Gene3D" id="3.30.1360.60">
    <property type="entry name" value="Glucose permease domain IIB"/>
    <property type="match status" value="1"/>
</dbReference>
<comment type="caution">
    <text evidence="3">Lacks conserved residue(s) required for the propagation of feature annotation.</text>
</comment>
<evidence type="ECO:0000259" key="5">
    <source>
        <dbReference type="PROSITE" id="PS51098"/>
    </source>
</evidence>
<protein>
    <recommendedName>
        <fullName evidence="5">PTS EIIB type-1 domain-containing protein</fullName>
    </recommendedName>
</protein>
<evidence type="ECO:0000313" key="6">
    <source>
        <dbReference type="EMBL" id="BDT03007.1"/>
    </source>
</evidence>
<evidence type="ECO:0000313" key="7">
    <source>
        <dbReference type="Proteomes" id="UP001163387"/>
    </source>
</evidence>
<gene>
    <name evidence="6" type="ORF">SHM_06530</name>
</gene>
<keyword evidence="4" id="KW-0472">Membrane</keyword>
<keyword evidence="4" id="KW-0812">Transmembrane</keyword>
<dbReference type="PROSITE" id="PS51098">
    <property type="entry name" value="PTS_EIIB_TYPE_1"/>
    <property type="match status" value="1"/>
</dbReference>
<reference evidence="6 7" key="1">
    <citation type="journal article" date="2022" name="Front. Microbiol.">
        <title>Male-killing mechanisms vary between Spiroplasma species.</title>
        <authorList>
            <person name="Arai H."/>
            <person name="Inoue M."/>
            <person name="Kageyama D."/>
        </authorList>
    </citation>
    <scope>NUCLEOTIDE SEQUENCE [LARGE SCALE GENOMIC DNA]</scope>
    <source>
        <strain evidence="7">sHm</strain>
    </source>
</reference>
<feature type="domain" description="PTS EIIB type-1" evidence="5">
    <location>
        <begin position="51"/>
        <end position="132"/>
    </location>
</feature>
<evidence type="ECO:0000256" key="4">
    <source>
        <dbReference type="SAM" id="Phobius"/>
    </source>
</evidence>
<dbReference type="InterPro" id="IPR001996">
    <property type="entry name" value="PTS_IIB_1"/>
</dbReference>
<evidence type="ECO:0000256" key="2">
    <source>
        <dbReference type="ARBA" id="ARBA00022683"/>
    </source>
</evidence>
<dbReference type="SUPFAM" id="SSF55604">
    <property type="entry name" value="Glucose permease domain IIB"/>
    <property type="match status" value="1"/>
</dbReference>
<keyword evidence="1" id="KW-0808">Transferase</keyword>
<name>A0ABM8BT19_9MOLU</name>
<proteinExistence type="predicted"/>
<evidence type="ECO:0000256" key="3">
    <source>
        <dbReference type="PROSITE-ProRule" id="PRU00421"/>
    </source>
</evidence>
<keyword evidence="7" id="KW-1185">Reference proteome</keyword>
<sequence length="132" mass="14826">MPIWQIVLLVIALLFAVASIGIWIWNVSTAKKLRNQQESSLKPINKPQKFPFKLQNFIVDLGGIDNIKGTTATANKIKVEIIDHSKINFNNLKKIKNRGILDQDDSVSLVLGTYCNNLSIAINDLIKLNNEK</sequence>
<dbReference type="Proteomes" id="UP001163387">
    <property type="component" value="Chromosome"/>
</dbReference>
<organism evidence="6 7">
    <name type="scientific">Spiroplasma ixodetis</name>
    <dbReference type="NCBI Taxonomy" id="2141"/>
    <lineage>
        <taxon>Bacteria</taxon>
        <taxon>Bacillati</taxon>
        <taxon>Mycoplasmatota</taxon>
        <taxon>Mollicutes</taxon>
        <taxon>Entomoplasmatales</taxon>
        <taxon>Spiroplasmataceae</taxon>
        <taxon>Spiroplasma</taxon>
    </lineage>
</organism>
<dbReference type="EMBL" id="AP026933">
    <property type="protein sequence ID" value="BDT03007.1"/>
    <property type="molecule type" value="Genomic_DNA"/>
</dbReference>
<keyword evidence="2" id="KW-0598">Phosphotransferase system</keyword>
<dbReference type="InterPro" id="IPR036878">
    <property type="entry name" value="Glu_permease_IIB"/>
</dbReference>
<evidence type="ECO:0000256" key="1">
    <source>
        <dbReference type="ARBA" id="ARBA00022679"/>
    </source>
</evidence>
<accession>A0ABM8BT19</accession>
<keyword evidence="4" id="KW-1133">Transmembrane helix</keyword>